<evidence type="ECO:0000313" key="8">
    <source>
        <dbReference type="Proteomes" id="UP001153069"/>
    </source>
</evidence>
<dbReference type="PROSITE" id="PS50255">
    <property type="entry name" value="CYTOCHROME_B5_2"/>
    <property type="match status" value="1"/>
</dbReference>
<evidence type="ECO:0000259" key="6">
    <source>
        <dbReference type="PROSITE" id="PS50255"/>
    </source>
</evidence>
<proteinExistence type="inferred from homology"/>
<dbReference type="InterPro" id="IPR036400">
    <property type="entry name" value="Cyt_B5-like_heme/steroid_sf"/>
</dbReference>
<evidence type="ECO:0000256" key="1">
    <source>
        <dbReference type="ARBA" id="ARBA00022617"/>
    </source>
</evidence>
<dbReference type="GO" id="GO:0016020">
    <property type="term" value="C:membrane"/>
    <property type="evidence" value="ECO:0007669"/>
    <property type="project" value="TreeGrafter"/>
</dbReference>
<dbReference type="AlphaFoldDB" id="A0A9N8HUK7"/>
<keyword evidence="1 5" id="KW-0349">Heme</keyword>
<sequence length="325" mass="36894">MVFYNRVYHLDEFIYIHKGGSEAMLRNCRKDATWAFENLQCIAMVPDHFEGMLNMCHNYIVGVIKDSPEDPCAQSEWVEPHYPYPDFDACDVYHNITCSALGNDEEMLPMDPQLVDKNMFPLDRRWTLEQVQATLEEYPVDMATNTSAHCYTILHDWVYDLGVSPLDGSAPFYLKHGNGWYPQEILRWCGEDMTQNFDALIDEERECVPDHTKGGMNVLSGYVVGVVKESHVDPCVYPPPTSCETFHAQNLGHYTYDNFDKIPGADCPVVIMDKVYDLGEFMQYHPGGTGQIRGACKKDVTSQCKSLVVFCMAANIVDNITHIAA</sequence>
<dbReference type="Proteomes" id="UP001153069">
    <property type="component" value="Unassembled WGS sequence"/>
</dbReference>
<protein>
    <recommendedName>
        <fullName evidence="6">Cytochrome b5 heme-binding domain-containing protein</fullName>
    </recommendedName>
</protein>
<dbReference type="InterPro" id="IPR050668">
    <property type="entry name" value="Cytochrome_b5"/>
</dbReference>
<dbReference type="InterPro" id="IPR018506">
    <property type="entry name" value="Cyt_B5_heme-BS"/>
</dbReference>
<evidence type="ECO:0000256" key="4">
    <source>
        <dbReference type="ARBA" id="ARBA00038168"/>
    </source>
</evidence>
<name>A0A9N8HUK7_9STRA</name>
<dbReference type="GO" id="GO:0046872">
    <property type="term" value="F:metal ion binding"/>
    <property type="evidence" value="ECO:0007669"/>
    <property type="project" value="UniProtKB-UniRule"/>
</dbReference>
<keyword evidence="3 5" id="KW-0408">Iron</keyword>
<organism evidence="7 8">
    <name type="scientific">Seminavis robusta</name>
    <dbReference type="NCBI Taxonomy" id="568900"/>
    <lineage>
        <taxon>Eukaryota</taxon>
        <taxon>Sar</taxon>
        <taxon>Stramenopiles</taxon>
        <taxon>Ochrophyta</taxon>
        <taxon>Bacillariophyta</taxon>
        <taxon>Bacillariophyceae</taxon>
        <taxon>Bacillariophycidae</taxon>
        <taxon>Naviculales</taxon>
        <taxon>Naviculaceae</taxon>
        <taxon>Seminavis</taxon>
    </lineage>
</organism>
<keyword evidence="2 5" id="KW-0479">Metal-binding</keyword>
<evidence type="ECO:0000256" key="3">
    <source>
        <dbReference type="ARBA" id="ARBA00023004"/>
    </source>
</evidence>
<dbReference type="Gene3D" id="3.10.120.10">
    <property type="entry name" value="Cytochrome b5-like heme/steroid binding domain"/>
    <property type="match status" value="3"/>
</dbReference>
<dbReference type="PANTHER" id="PTHR19359">
    <property type="entry name" value="CYTOCHROME B5"/>
    <property type="match status" value="1"/>
</dbReference>
<accession>A0A9N8HUK7</accession>
<reference evidence="7" key="1">
    <citation type="submission" date="2020-06" db="EMBL/GenBank/DDBJ databases">
        <authorList>
            <consortium name="Plant Systems Biology data submission"/>
        </authorList>
    </citation>
    <scope>NUCLEOTIDE SEQUENCE</scope>
    <source>
        <strain evidence="7">D6</strain>
    </source>
</reference>
<evidence type="ECO:0000256" key="5">
    <source>
        <dbReference type="RuleBase" id="RU362121"/>
    </source>
</evidence>
<dbReference type="EMBL" id="CAICTM010001765">
    <property type="protein sequence ID" value="CAB9526032.1"/>
    <property type="molecule type" value="Genomic_DNA"/>
</dbReference>
<gene>
    <name evidence="7" type="ORF">SEMRO_1767_G296270.1</name>
</gene>
<dbReference type="SUPFAM" id="SSF55856">
    <property type="entry name" value="Cytochrome b5-like heme/steroid binding domain"/>
    <property type="match status" value="3"/>
</dbReference>
<dbReference type="PROSITE" id="PS00191">
    <property type="entry name" value="CYTOCHROME_B5_1"/>
    <property type="match status" value="1"/>
</dbReference>
<dbReference type="Pfam" id="PF00173">
    <property type="entry name" value="Cyt-b5"/>
    <property type="match status" value="1"/>
</dbReference>
<keyword evidence="8" id="KW-1185">Reference proteome</keyword>
<evidence type="ECO:0000313" key="7">
    <source>
        <dbReference type="EMBL" id="CAB9526032.1"/>
    </source>
</evidence>
<comment type="similarity">
    <text evidence="4 5">Belongs to the cytochrome b5 family.</text>
</comment>
<feature type="domain" description="Cytochrome b5 heme-binding" evidence="6">
    <location>
        <begin position="1"/>
        <end position="65"/>
    </location>
</feature>
<dbReference type="GO" id="GO:0020037">
    <property type="term" value="F:heme binding"/>
    <property type="evidence" value="ECO:0007669"/>
    <property type="project" value="UniProtKB-UniRule"/>
</dbReference>
<comment type="caution">
    <text evidence="7">The sequence shown here is derived from an EMBL/GenBank/DDBJ whole genome shotgun (WGS) entry which is preliminary data.</text>
</comment>
<evidence type="ECO:0000256" key="2">
    <source>
        <dbReference type="ARBA" id="ARBA00022723"/>
    </source>
</evidence>
<dbReference type="InterPro" id="IPR001199">
    <property type="entry name" value="Cyt_B5-like_heme/steroid-bd"/>
</dbReference>